<evidence type="ECO:0000313" key="2">
    <source>
        <dbReference type="Proteomes" id="UP001501057"/>
    </source>
</evidence>
<keyword evidence="2" id="KW-1185">Reference proteome</keyword>
<reference evidence="2" key="1">
    <citation type="journal article" date="2019" name="Int. J. Syst. Evol. Microbiol.">
        <title>The Global Catalogue of Microorganisms (GCM) 10K type strain sequencing project: providing services to taxonomists for standard genome sequencing and annotation.</title>
        <authorList>
            <consortium name="The Broad Institute Genomics Platform"/>
            <consortium name="The Broad Institute Genome Sequencing Center for Infectious Disease"/>
            <person name="Wu L."/>
            <person name="Ma J."/>
        </authorList>
    </citation>
    <scope>NUCLEOTIDE SEQUENCE [LARGE SCALE GENOMIC DNA]</scope>
    <source>
        <strain evidence="2">JCM 13518</strain>
    </source>
</reference>
<proteinExistence type="predicted"/>
<protein>
    <recommendedName>
        <fullName evidence="3">DUF222 domain-containing protein</fullName>
    </recommendedName>
</protein>
<sequence>MTIDSTLPAATRSTHRAIGYLVPAWDDALLAILDEDTAAARRVMRGAPARRSAIQVALTQAQRSPDVDGPLHVLAEAARINRLLSGLCQSVIARHADPLLAEGDCRSAAVIRLVGVRRLETLERASVRPLIDRAFVDGSRSLAAAAQALAGTQCEHGRAAGPCHDLSLALLEASRLAARSPRSPEMQS</sequence>
<evidence type="ECO:0008006" key="3">
    <source>
        <dbReference type="Google" id="ProtNLM"/>
    </source>
</evidence>
<gene>
    <name evidence="1" type="ORF">GCM10009710_27550</name>
</gene>
<dbReference type="EMBL" id="BAAAME010000005">
    <property type="protein sequence ID" value="GAA1746074.1"/>
    <property type="molecule type" value="Genomic_DNA"/>
</dbReference>
<dbReference type="Proteomes" id="UP001501057">
    <property type="component" value="Unassembled WGS sequence"/>
</dbReference>
<comment type="caution">
    <text evidence="1">The sequence shown here is derived from an EMBL/GenBank/DDBJ whole genome shotgun (WGS) entry which is preliminary data.</text>
</comment>
<organism evidence="1 2">
    <name type="scientific">Aeromicrobium alkaliterrae</name>
    <dbReference type="NCBI Taxonomy" id="302168"/>
    <lineage>
        <taxon>Bacteria</taxon>
        <taxon>Bacillati</taxon>
        <taxon>Actinomycetota</taxon>
        <taxon>Actinomycetes</taxon>
        <taxon>Propionibacteriales</taxon>
        <taxon>Nocardioidaceae</taxon>
        <taxon>Aeromicrobium</taxon>
    </lineage>
</organism>
<dbReference type="RefSeq" id="WP_344202654.1">
    <property type="nucleotide sequence ID" value="NZ_BAAAME010000005.1"/>
</dbReference>
<evidence type="ECO:0000313" key="1">
    <source>
        <dbReference type="EMBL" id="GAA1746074.1"/>
    </source>
</evidence>
<name>A0ABP4W2Y4_9ACTN</name>
<accession>A0ABP4W2Y4</accession>